<proteinExistence type="predicted"/>
<dbReference type="eggNOG" id="KOG1111">
    <property type="taxonomic scope" value="Eukaryota"/>
</dbReference>
<evidence type="ECO:0000313" key="6">
    <source>
        <dbReference type="Proteomes" id="UP000012174"/>
    </source>
</evidence>
<dbReference type="OMA" id="HTNFPQY"/>
<dbReference type="Pfam" id="PF00534">
    <property type="entry name" value="Glycos_transf_1"/>
    <property type="match status" value="1"/>
</dbReference>
<protein>
    <submittedName>
        <fullName evidence="5">Putative glycosyltransferase family 4 protein</fullName>
    </submittedName>
</protein>
<dbReference type="CDD" id="cd03814">
    <property type="entry name" value="GT4-like"/>
    <property type="match status" value="1"/>
</dbReference>
<keyword evidence="5" id="KW-0808">Transferase</keyword>
<dbReference type="EMBL" id="KB706761">
    <property type="protein sequence ID" value="EMR65909.1"/>
    <property type="molecule type" value="Genomic_DNA"/>
</dbReference>
<dbReference type="STRING" id="1287681.M7SHW5"/>
<keyword evidence="1" id="KW-0328">Glycosyltransferase</keyword>
<evidence type="ECO:0000256" key="1">
    <source>
        <dbReference type="ARBA" id="ARBA00022676"/>
    </source>
</evidence>
<evidence type="ECO:0000313" key="5">
    <source>
        <dbReference type="EMBL" id="EMR65909.1"/>
    </source>
</evidence>
<dbReference type="SUPFAM" id="SSF53756">
    <property type="entry name" value="UDP-Glycosyltransferase/glycogen phosphorylase"/>
    <property type="match status" value="1"/>
</dbReference>
<feature type="transmembrane region" description="Helical" evidence="2">
    <location>
        <begin position="475"/>
        <end position="495"/>
    </location>
</feature>
<feature type="domain" description="Glycosyl transferase family 1" evidence="3">
    <location>
        <begin position="235"/>
        <end position="402"/>
    </location>
</feature>
<dbReference type="InterPro" id="IPR050194">
    <property type="entry name" value="Glycosyltransferase_grp1"/>
</dbReference>
<keyword evidence="2" id="KW-0472">Membrane</keyword>
<dbReference type="Pfam" id="PF13439">
    <property type="entry name" value="Glyco_transf_4"/>
    <property type="match status" value="1"/>
</dbReference>
<dbReference type="Proteomes" id="UP000012174">
    <property type="component" value="Unassembled WGS sequence"/>
</dbReference>
<dbReference type="PANTHER" id="PTHR45947:SF3">
    <property type="entry name" value="SULFOQUINOVOSYL TRANSFERASE SQD2"/>
    <property type="match status" value="1"/>
</dbReference>
<organism evidence="5 6">
    <name type="scientific">Eutypa lata (strain UCR-EL1)</name>
    <name type="common">Grapevine dieback disease fungus</name>
    <name type="synonym">Eutypa armeniacae</name>
    <dbReference type="NCBI Taxonomy" id="1287681"/>
    <lineage>
        <taxon>Eukaryota</taxon>
        <taxon>Fungi</taxon>
        <taxon>Dikarya</taxon>
        <taxon>Ascomycota</taxon>
        <taxon>Pezizomycotina</taxon>
        <taxon>Sordariomycetes</taxon>
        <taxon>Xylariomycetidae</taxon>
        <taxon>Xylariales</taxon>
        <taxon>Diatrypaceae</taxon>
        <taxon>Eutypa</taxon>
    </lineage>
</organism>
<dbReference type="OrthoDB" id="512920at2759"/>
<reference evidence="6" key="1">
    <citation type="journal article" date="2013" name="Genome Announc.">
        <title>Draft genome sequence of the grapevine dieback fungus Eutypa lata UCR-EL1.</title>
        <authorList>
            <person name="Blanco-Ulate B."/>
            <person name="Rolshausen P.E."/>
            <person name="Cantu D."/>
        </authorList>
    </citation>
    <scope>NUCLEOTIDE SEQUENCE [LARGE SCALE GENOMIC DNA]</scope>
    <source>
        <strain evidence="6">UCR-EL1</strain>
    </source>
</reference>
<feature type="domain" description="Glycosyltransferase subfamily 4-like N-terminal" evidence="4">
    <location>
        <begin position="34"/>
        <end position="225"/>
    </location>
</feature>
<evidence type="ECO:0000259" key="4">
    <source>
        <dbReference type="Pfam" id="PF13439"/>
    </source>
</evidence>
<gene>
    <name evidence="5" type="ORF">UCREL1_7109</name>
</gene>
<dbReference type="GO" id="GO:0016757">
    <property type="term" value="F:glycosyltransferase activity"/>
    <property type="evidence" value="ECO:0007669"/>
    <property type="project" value="UniProtKB-KW"/>
</dbReference>
<accession>M7SHW5</accession>
<dbReference type="AlphaFoldDB" id="M7SHW5"/>
<evidence type="ECO:0000259" key="3">
    <source>
        <dbReference type="Pfam" id="PF00534"/>
    </source>
</evidence>
<evidence type="ECO:0000256" key="2">
    <source>
        <dbReference type="SAM" id="Phobius"/>
    </source>
</evidence>
<sequence>MAGPVAPPPHDLNVFPDALRGRRILLCTESFGPVNGVSRTTLMLVNHLRSHGALVAVVAPDNHTKANAFTPIMGPDDISSTYTEEVRVTGYPVPFNPELSIVYPVRLSALYQRTFGEPPDLIYLASPASLGFQVMLQLRKHPADKRVPIISNFQTDLAGYCEILFPGVLGAFASWMFARTQGYLFSHPSVKTIFYPSTFVRKYLEGAAGVQGDKLDVLRRGVNTEGFNPAHRSEALRKKWAPDGELILFTCSRLAGEKGYEFLAQVASELDRRGFSFKLVVVGGNRNAVVEQEVKEMFDPLRERGKVIFTGFKVGEDLMTHYASADIFLHCSVTETFGLVVLEAMASGVPVVARDEGGPSDIVDHGRTGYLVPPDDLDGFVEKIVKLGDNAQLRERFGRESRAEACEATWEKIGNKVAWRMADLIQQRESGRASRKLVEATTGPTAADDVPIYDWEFTSSALRQVVIARIVDAKLVMGLCLILGIWAGVSVYLVVTKVGHFAKAVTPRMPAFVKSLFRW</sequence>
<dbReference type="PANTHER" id="PTHR45947">
    <property type="entry name" value="SULFOQUINOVOSYL TRANSFERASE SQD2"/>
    <property type="match status" value="1"/>
</dbReference>
<dbReference type="InterPro" id="IPR001296">
    <property type="entry name" value="Glyco_trans_1"/>
</dbReference>
<dbReference type="KEGG" id="ela:UCREL1_7109"/>
<dbReference type="InterPro" id="IPR028098">
    <property type="entry name" value="Glyco_trans_4-like_N"/>
</dbReference>
<keyword evidence="6" id="KW-1185">Reference proteome</keyword>
<dbReference type="Gene3D" id="3.40.50.2000">
    <property type="entry name" value="Glycogen Phosphorylase B"/>
    <property type="match status" value="2"/>
</dbReference>
<name>M7SHW5_EUTLA</name>
<keyword evidence="2" id="KW-1133">Transmembrane helix</keyword>
<keyword evidence="2" id="KW-0812">Transmembrane</keyword>
<dbReference type="HOGENOM" id="CLU_009583_23_0_1"/>